<dbReference type="Proteomes" id="UP000305948">
    <property type="component" value="Unassembled WGS sequence"/>
</dbReference>
<sequence length="333" mass="36955">MTSPVALLTSLVSQIQQTRYAELASSSIVVFDHLVTLDQEIELIWKARWTPGKALFFINRYYVLGSVIFNNYVVFSSHLSDTVGLCVRWIQWQGCTGIISTMVVEIILQLRLYALYQLNRGVLVFMCCAFIVSVSAGVTIMALVLLRLSANSQIIPGIVFCIPVNAPSFFYAFWIPTLAFESLLCGLALYKAFKDFRSRSTVFQSGRHIIKVLIRDSVVYYLVMFATYFANLVIFLTGNPGQLESGIGFGAAMSCVMGSRLSLNIRGVHHELEVSAASETHNSQSQSQSQSLQFPGISRKGTLSRGTVVVSGSYPLNDFELVELRNLKPEAKV</sequence>
<feature type="transmembrane region" description="Helical" evidence="2">
    <location>
        <begin position="168"/>
        <end position="190"/>
    </location>
</feature>
<keyword evidence="2" id="KW-0472">Membrane</keyword>
<feature type="transmembrane region" description="Helical" evidence="2">
    <location>
        <begin position="218"/>
        <end position="237"/>
    </location>
</feature>
<evidence type="ECO:0000256" key="1">
    <source>
        <dbReference type="SAM" id="MobiDB-lite"/>
    </source>
</evidence>
<feature type="transmembrane region" description="Helical" evidence="2">
    <location>
        <begin position="122"/>
        <end position="148"/>
    </location>
</feature>
<dbReference type="EMBL" id="ML213523">
    <property type="protein sequence ID" value="TFK47652.1"/>
    <property type="molecule type" value="Genomic_DNA"/>
</dbReference>
<dbReference type="Pfam" id="PF20151">
    <property type="entry name" value="DUF6533"/>
    <property type="match status" value="1"/>
</dbReference>
<reference evidence="4 5" key="1">
    <citation type="journal article" date="2019" name="Nat. Ecol. Evol.">
        <title>Megaphylogeny resolves global patterns of mushroom evolution.</title>
        <authorList>
            <person name="Varga T."/>
            <person name="Krizsan K."/>
            <person name="Foldi C."/>
            <person name="Dima B."/>
            <person name="Sanchez-Garcia M."/>
            <person name="Sanchez-Ramirez S."/>
            <person name="Szollosi G.J."/>
            <person name="Szarkandi J.G."/>
            <person name="Papp V."/>
            <person name="Albert L."/>
            <person name="Andreopoulos W."/>
            <person name="Angelini C."/>
            <person name="Antonin V."/>
            <person name="Barry K.W."/>
            <person name="Bougher N.L."/>
            <person name="Buchanan P."/>
            <person name="Buyck B."/>
            <person name="Bense V."/>
            <person name="Catcheside P."/>
            <person name="Chovatia M."/>
            <person name="Cooper J."/>
            <person name="Damon W."/>
            <person name="Desjardin D."/>
            <person name="Finy P."/>
            <person name="Geml J."/>
            <person name="Haridas S."/>
            <person name="Hughes K."/>
            <person name="Justo A."/>
            <person name="Karasinski D."/>
            <person name="Kautmanova I."/>
            <person name="Kiss B."/>
            <person name="Kocsube S."/>
            <person name="Kotiranta H."/>
            <person name="LaButti K.M."/>
            <person name="Lechner B.E."/>
            <person name="Liimatainen K."/>
            <person name="Lipzen A."/>
            <person name="Lukacs Z."/>
            <person name="Mihaltcheva S."/>
            <person name="Morgado L.N."/>
            <person name="Niskanen T."/>
            <person name="Noordeloos M.E."/>
            <person name="Ohm R.A."/>
            <person name="Ortiz-Santana B."/>
            <person name="Ovrebo C."/>
            <person name="Racz N."/>
            <person name="Riley R."/>
            <person name="Savchenko A."/>
            <person name="Shiryaev A."/>
            <person name="Soop K."/>
            <person name="Spirin V."/>
            <person name="Szebenyi C."/>
            <person name="Tomsovsky M."/>
            <person name="Tulloss R.E."/>
            <person name="Uehling J."/>
            <person name="Grigoriev I.V."/>
            <person name="Vagvolgyi C."/>
            <person name="Papp T."/>
            <person name="Martin F.M."/>
            <person name="Miettinen O."/>
            <person name="Hibbett D.S."/>
            <person name="Nagy L.G."/>
        </authorList>
    </citation>
    <scope>NUCLEOTIDE SEQUENCE [LARGE SCALE GENOMIC DNA]</scope>
    <source>
        <strain evidence="4 5">OMC1185</strain>
    </source>
</reference>
<evidence type="ECO:0000313" key="5">
    <source>
        <dbReference type="Proteomes" id="UP000305948"/>
    </source>
</evidence>
<feature type="compositionally biased region" description="Low complexity" evidence="1">
    <location>
        <begin position="283"/>
        <end position="293"/>
    </location>
</feature>
<organism evidence="4 5">
    <name type="scientific">Heliocybe sulcata</name>
    <dbReference type="NCBI Taxonomy" id="5364"/>
    <lineage>
        <taxon>Eukaryota</taxon>
        <taxon>Fungi</taxon>
        <taxon>Dikarya</taxon>
        <taxon>Basidiomycota</taxon>
        <taxon>Agaricomycotina</taxon>
        <taxon>Agaricomycetes</taxon>
        <taxon>Gloeophyllales</taxon>
        <taxon>Gloeophyllaceae</taxon>
        <taxon>Heliocybe</taxon>
    </lineage>
</organism>
<feature type="region of interest" description="Disordered" evidence="1">
    <location>
        <begin position="276"/>
        <end position="298"/>
    </location>
</feature>
<keyword evidence="5" id="KW-1185">Reference proteome</keyword>
<protein>
    <recommendedName>
        <fullName evidence="3">DUF6533 domain-containing protein</fullName>
    </recommendedName>
</protein>
<feature type="transmembrane region" description="Helical" evidence="2">
    <location>
        <begin position="90"/>
        <end position="110"/>
    </location>
</feature>
<dbReference type="AlphaFoldDB" id="A0A5C3MRJ6"/>
<name>A0A5C3MRJ6_9AGAM</name>
<feature type="transmembrane region" description="Helical" evidence="2">
    <location>
        <begin position="54"/>
        <end position="75"/>
    </location>
</feature>
<gene>
    <name evidence="4" type="ORF">OE88DRAFT_1665918</name>
</gene>
<keyword evidence="2" id="KW-1133">Transmembrane helix</keyword>
<evidence type="ECO:0000256" key="2">
    <source>
        <dbReference type="SAM" id="Phobius"/>
    </source>
</evidence>
<keyword evidence="2" id="KW-0812">Transmembrane</keyword>
<dbReference type="OrthoDB" id="3349377at2759"/>
<evidence type="ECO:0000259" key="3">
    <source>
        <dbReference type="Pfam" id="PF20151"/>
    </source>
</evidence>
<accession>A0A5C3MRJ6</accession>
<dbReference type="InterPro" id="IPR045340">
    <property type="entry name" value="DUF6533"/>
</dbReference>
<proteinExistence type="predicted"/>
<evidence type="ECO:0000313" key="4">
    <source>
        <dbReference type="EMBL" id="TFK47652.1"/>
    </source>
</evidence>
<feature type="domain" description="DUF6533" evidence="3">
    <location>
        <begin position="20"/>
        <end position="64"/>
    </location>
</feature>